<dbReference type="Gene3D" id="3.30.920.10">
    <property type="entry name" value="Frataxin/CyaY"/>
    <property type="match status" value="1"/>
</dbReference>
<reference evidence="13" key="1">
    <citation type="submission" date="2021-04" db="EMBL/GenBank/DDBJ databases">
        <authorList>
            <consortium name="Molecular Ecology Group"/>
        </authorList>
    </citation>
    <scope>NUCLEOTIDE SEQUENCE</scope>
</reference>
<comment type="subcellular location">
    <subcellularLocation>
        <location evidence="1">Mitochondrion</location>
    </subcellularLocation>
</comment>
<dbReference type="InterPro" id="IPR020895">
    <property type="entry name" value="Frataxin_CS"/>
</dbReference>
<dbReference type="InterPro" id="IPR036524">
    <property type="entry name" value="Frataxin/CyaY_sf"/>
</dbReference>
<evidence type="ECO:0000313" key="13">
    <source>
        <dbReference type="EMBL" id="CAG5129458.1"/>
    </source>
</evidence>
<evidence type="ECO:0000256" key="7">
    <source>
        <dbReference type="ARBA" id="ARBA00022946"/>
    </source>
</evidence>
<dbReference type="AlphaFoldDB" id="A0A8S3ZNQ1"/>
<evidence type="ECO:0000256" key="6">
    <source>
        <dbReference type="ARBA" id="ARBA00022496"/>
    </source>
</evidence>
<comment type="similarity">
    <text evidence="2">Belongs to the frataxin family.</text>
</comment>
<dbReference type="CDD" id="cd00503">
    <property type="entry name" value="Frataxin"/>
    <property type="match status" value="1"/>
</dbReference>
<dbReference type="PROSITE" id="PS01344">
    <property type="entry name" value="FRATAXIN_1"/>
    <property type="match status" value="1"/>
</dbReference>
<evidence type="ECO:0000256" key="8">
    <source>
        <dbReference type="ARBA" id="ARBA00023002"/>
    </source>
</evidence>
<keyword evidence="9" id="KW-0408">Iron</keyword>
<evidence type="ECO:0000256" key="11">
    <source>
        <dbReference type="ARBA" id="ARBA00023128"/>
    </source>
</evidence>
<evidence type="ECO:0000256" key="1">
    <source>
        <dbReference type="ARBA" id="ARBA00004173"/>
    </source>
</evidence>
<dbReference type="GO" id="GO:0051537">
    <property type="term" value="F:2 iron, 2 sulfur cluster binding"/>
    <property type="evidence" value="ECO:0007669"/>
    <property type="project" value="TreeGrafter"/>
</dbReference>
<dbReference type="PROSITE" id="PS50810">
    <property type="entry name" value="FRATAXIN_2"/>
    <property type="match status" value="1"/>
</dbReference>
<dbReference type="EMBL" id="CAJHNH020003504">
    <property type="protein sequence ID" value="CAG5129458.1"/>
    <property type="molecule type" value="Genomic_DNA"/>
</dbReference>
<evidence type="ECO:0000256" key="2">
    <source>
        <dbReference type="ARBA" id="ARBA00008183"/>
    </source>
</evidence>
<dbReference type="GO" id="GO:0006826">
    <property type="term" value="P:iron ion transport"/>
    <property type="evidence" value="ECO:0007669"/>
    <property type="project" value="UniProtKB-KW"/>
</dbReference>
<dbReference type="InterPro" id="IPR017789">
    <property type="entry name" value="Frataxin"/>
</dbReference>
<dbReference type="GO" id="GO:0005739">
    <property type="term" value="C:mitochondrion"/>
    <property type="evidence" value="ECO:0007669"/>
    <property type="project" value="UniProtKB-SubCell"/>
</dbReference>
<sequence length="219" mass="25048">MTLPFYVTFSLKRSLCCLFSHLNSRTPPLHLAILKSSFHQNTWKQPLRKHICTAGGIIKCCCLNRKPQYSAKFFHSKGSCLLMNSDTPALKPSEITQIEYETHVEETLDSLTEYFEDLPDTQPCNEDYDCSYGNGVLTVQIGNKAGTYVINKQSPNKQIWLSSPVSGPKRYDYYCGQWVYLRDGKGLHKLLEEEISQLVGFKIDLKKCKNYSEGISERK</sequence>
<keyword evidence="6" id="KW-0410">Iron transport</keyword>
<dbReference type="GO" id="GO:0006879">
    <property type="term" value="P:intracellular iron ion homeostasis"/>
    <property type="evidence" value="ECO:0007669"/>
    <property type="project" value="UniProtKB-KW"/>
</dbReference>
<evidence type="ECO:0000256" key="10">
    <source>
        <dbReference type="ARBA" id="ARBA00023065"/>
    </source>
</evidence>
<keyword evidence="10" id="KW-0406">Ion transport</keyword>
<gene>
    <name evidence="13" type="ORF">CUNI_LOCUS15016</name>
</gene>
<dbReference type="GO" id="GO:0034986">
    <property type="term" value="F:iron chaperone activity"/>
    <property type="evidence" value="ECO:0007669"/>
    <property type="project" value="TreeGrafter"/>
</dbReference>
<keyword evidence="4" id="KW-0409">Iron storage</keyword>
<keyword evidence="8" id="KW-0560">Oxidoreductase</keyword>
<keyword evidence="14" id="KW-1185">Reference proteome</keyword>
<dbReference type="PRINTS" id="PR00904">
    <property type="entry name" value="FRATAXIN"/>
</dbReference>
<dbReference type="SUPFAM" id="SSF55387">
    <property type="entry name" value="Frataxin/Nqo15-like"/>
    <property type="match status" value="1"/>
</dbReference>
<dbReference type="SMART" id="SM01219">
    <property type="entry name" value="Frataxin_Cyay"/>
    <property type="match status" value="1"/>
</dbReference>
<evidence type="ECO:0000256" key="3">
    <source>
        <dbReference type="ARBA" id="ARBA00013107"/>
    </source>
</evidence>
<evidence type="ECO:0000256" key="12">
    <source>
        <dbReference type="ARBA" id="ARBA00047990"/>
    </source>
</evidence>
<dbReference type="GO" id="GO:0004322">
    <property type="term" value="F:ferroxidase activity"/>
    <property type="evidence" value="ECO:0007669"/>
    <property type="project" value="UniProtKB-EC"/>
</dbReference>
<dbReference type="GO" id="GO:0008198">
    <property type="term" value="F:ferrous iron binding"/>
    <property type="evidence" value="ECO:0007669"/>
    <property type="project" value="TreeGrafter"/>
</dbReference>
<dbReference type="InterPro" id="IPR002908">
    <property type="entry name" value="Frataxin/CyaY"/>
</dbReference>
<evidence type="ECO:0000256" key="9">
    <source>
        <dbReference type="ARBA" id="ARBA00023004"/>
    </source>
</evidence>
<comment type="catalytic activity">
    <reaction evidence="12">
        <text>4 Fe(2+) + O2 + 4 H(+) = 4 Fe(3+) + 2 H2O</text>
        <dbReference type="Rhea" id="RHEA:11148"/>
        <dbReference type="ChEBI" id="CHEBI:15377"/>
        <dbReference type="ChEBI" id="CHEBI:15378"/>
        <dbReference type="ChEBI" id="CHEBI:15379"/>
        <dbReference type="ChEBI" id="CHEBI:29033"/>
        <dbReference type="ChEBI" id="CHEBI:29034"/>
        <dbReference type="EC" id="1.16.3.1"/>
    </reaction>
</comment>
<evidence type="ECO:0000313" key="14">
    <source>
        <dbReference type="Proteomes" id="UP000678393"/>
    </source>
</evidence>
<keyword evidence="7" id="KW-0809">Transit peptide</keyword>
<dbReference type="EC" id="1.16.3.1" evidence="3"/>
<accession>A0A8S3ZNQ1</accession>
<dbReference type="Pfam" id="PF01491">
    <property type="entry name" value="Frataxin_Cyay"/>
    <property type="match status" value="1"/>
</dbReference>
<keyword evidence="5" id="KW-0813">Transport</keyword>
<dbReference type="PANTHER" id="PTHR16821:SF2">
    <property type="entry name" value="FRATAXIN, MITOCHONDRIAL"/>
    <property type="match status" value="1"/>
</dbReference>
<protein>
    <recommendedName>
        <fullName evidence="3">ferroxidase</fullName>
        <ecNumber evidence="3">1.16.3.1</ecNumber>
    </recommendedName>
</protein>
<dbReference type="GO" id="GO:0008199">
    <property type="term" value="F:ferric iron binding"/>
    <property type="evidence" value="ECO:0007669"/>
    <property type="project" value="InterPro"/>
</dbReference>
<dbReference type="Proteomes" id="UP000678393">
    <property type="component" value="Unassembled WGS sequence"/>
</dbReference>
<evidence type="ECO:0000256" key="5">
    <source>
        <dbReference type="ARBA" id="ARBA00022448"/>
    </source>
</evidence>
<comment type="caution">
    <text evidence="13">The sequence shown here is derived from an EMBL/GenBank/DDBJ whole genome shotgun (WGS) entry which is preliminary data.</text>
</comment>
<name>A0A8S3ZNQ1_9EUPU</name>
<dbReference type="GO" id="GO:0016226">
    <property type="term" value="P:iron-sulfur cluster assembly"/>
    <property type="evidence" value="ECO:0007669"/>
    <property type="project" value="InterPro"/>
</dbReference>
<dbReference type="NCBIfam" id="TIGR03422">
    <property type="entry name" value="mito_frataxin"/>
    <property type="match status" value="1"/>
</dbReference>
<evidence type="ECO:0000256" key="4">
    <source>
        <dbReference type="ARBA" id="ARBA00022434"/>
    </source>
</evidence>
<dbReference type="PANTHER" id="PTHR16821">
    <property type="entry name" value="FRATAXIN"/>
    <property type="match status" value="1"/>
</dbReference>
<proteinExistence type="inferred from homology"/>
<organism evidence="13 14">
    <name type="scientific">Candidula unifasciata</name>
    <dbReference type="NCBI Taxonomy" id="100452"/>
    <lineage>
        <taxon>Eukaryota</taxon>
        <taxon>Metazoa</taxon>
        <taxon>Spiralia</taxon>
        <taxon>Lophotrochozoa</taxon>
        <taxon>Mollusca</taxon>
        <taxon>Gastropoda</taxon>
        <taxon>Heterobranchia</taxon>
        <taxon>Euthyneura</taxon>
        <taxon>Panpulmonata</taxon>
        <taxon>Eupulmonata</taxon>
        <taxon>Stylommatophora</taxon>
        <taxon>Helicina</taxon>
        <taxon>Helicoidea</taxon>
        <taxon>Geomitridae</taxon>
        <taxon>Candidula</taxon>
    </lineage>
</organism>
<dbReference type="OrthoDB" id="1897642at2759"/>
<keyword evidence="11" id="KW-0496">Mitochondrion</keyword>
<dbReference type="NCBIfam" id="TIGR03421">
    <property type="entry name" value="FeS_CyaY"/>
    <property type="match status" value="1"/>
</dbReference>